<keyword evidence="1" id="KW-0805">Transcription regulation</keyword>
<dbReference type="Proteomes" id="UP000477911">
    <property type="component" value="Unassembled WGS sequence"/>
</dbReference>
<proteinExistence type="predicted"/>
<dbReference type="EMBL" id="WUMU01000003">
    <property type="protein sequence ID" value="MXN16984.1"/>
    <property type="molecule type" value="Genomic_DNA"/>
</dbReference>
<dbReference type="InterPro" id="IPR001387">
    <property type="entry name" value="Cro/C1-type_HTH"/>
</dbReference>
<comment type="caution">
    <text evidence="5">The sequence shown here is derived from an EMBL/GenBank/DDBJ whole genome shotgun (WGS) entry which is preliminary data.</text>
</comment>
<evidence type="ECO:0000259" key="4">
    <source>
        <dbReference type="PROSITE" id="PS50932"/>
    </source>
</evidence>
<dbReference type="Gene3D" id="1.10.260.40">
    <property type="entry name" value="lambda repressor-like DNA-binding domains"/>
    <property type="match status" value="1"/>
</dbReference>
<sequence>MRDFPHHIDVPLAVSHTFKLLLVRGGLLLATLWEGGGRTHVSEGSDSLSARITIADLAREAHVSVSTIDRILSGRGRVKPATVSHVLATAERIGFHAVGSIRSRRDTAVPVRTLGFLLNDRARQFYQALAHQITRDVASQTGIQGRAVFSHVADLDPARTAEALLALGEKCDAIAAVCIDHPKVNMAIEELAARGVPVLAMLSDISSARRRGFIGSNDWQLGRSAGWFARGLCPKGGKVALVPGSARYVCQQSMAAAFRAFMSELSVPHFTIVEAPPTQESDARAEQVVTALLRDHPDLSALFLTGGGLAGAARALRARSGPTVLIGNELTEETRGLLIGGEIDMILAHPAERIARETVRALVALLDEGDSPMPVQKVLPFDVLIGENC</sequence>
<evidence type="ECO:0000313" key="6">
    <source>
        <dbReference type="Proteomes" id="UP000477911"/>
    </source>
</evidence>
<dbReference type="SMART" id="SM00354">
    <property type="entry name" value="HTH_LACI"/>
    <property type="match status" value="1"/>
</dbReference>
<dbReference type="SUPFAM" id="SSF47413">
    <property type="entry name" value="lambda repressor-like DNA-binding domains"/>
    <property type="match status" value="1"/>
</dbReference>
<dbReference type="PROSITE" id="PS00356">
    <property type="entry name" value="HTH_LACI_1"/>
    <property type="match status" value="1"/>
</dbReference>
<organism evidence="5 6">
    <name type="scientific">Pseudooceanicola albus</name>
    <dbReference type="NCBI Taxonomy" id="2692189"/>
    <lineage>
        <taxon>Bacteria</taxon>
        <taxon>Pseudomonadati</taxon>
        <taxon>Pseudomonadota</taxon>
        <taxon>Alphaproteobacteria</taxon>
        <taxon>Rhodobacterales</taxon>
        <taxon>Paracoccaceae</taxon>
        <taxon>Pseudooceanicola</taxon>
    </lineage>
</organism>
<protein>
    <submittedName>
        <fullName evidence="5">Substrate-binding domain-containing protein</fullName>
    </submittedName>
</protein>
<evidence type="ECO:0000256" key="1">
    <source>
        <dbReference type="ARBA" id="ARBA00023015"/>
    </source>
</evidence>
<accession>A0A6L7FY28</accession>
<dbReference type="GO" id="GO:0000976">
    <property type="term" value="F:transcription cis-regulatory region binding"/>
    <property type="evidence" value="ECO:0007669"/>
    <property type="project" value="TreeGrafter"/>
</dbReference>
<keyword evidence="3" id="KW-0804">Transcription</keyword>
<reference evidence="5 6" key="1">
    <citation type="submission" date="2019-12" db="EMBL/GenBank/DDBJ databases">
        <authorList>
            <person name="Li M."/>
        </authorList>
    </citation>
    <scope>NUCLEOTIDE SEQUENCE [LARGE SCALE GENOMIC DNA]</scope>
    <source>
        <strain evidence="5 6">GBMRC 2024</strain>
    </source>
</reference>
<dbReference type="CDD" id="cd00093">
    <property type="entry name" value="HTH_XRE"/>
    <property type="match status" value="1"/>
</dbReference>
<evidence type="ECO:0000256" key="2">
    <source>
        <dbReference type="ARBA" id="ARBA00023125"/>
    </source>
</evidence>
<keyword evidence="2" id="KW-0238">DNA-binding</keyword>
<feature type="domain" description="HTH lacI-type" evidence="4">
    <location>
        <begin position="52"/>
        <end position="106"/>
    </location>
</feature>
<dbReference type="AlphaFoldDB" id="A0A6L7FY28"/>
<dbReference type="PANTHER" id="PTHR30146:SF152">
    <property type="entry name" value="TRANSCRIPTIONAL REGULATORY PROTEIN"/>
    <property type="match status" value="1"/>
</dbReference>
<name>A0A6L7FY28_9RHOB</name>
<evidence type="ECO:0000256" key="3">
    <source>
        <dbReference type="ARBA" id="ARBA00023163"/>
    </source>
</evidence>
<keyword evidence="6" id="KW-1185">Reference proteome</keyword>
<dbReference type="PROSITE" id="PS50932">
    <property type="entry name" value="HTH_LACI_2"/>
    <property type="match status" value="1"/>
</dbReference>
<dbReference type="CDD" id="cd06307">
    <property type="entry name" value="PBP1_sugar_binding"/>
    <property type="match status" value="1"/>
</dbReference>
<gene>
    <name evidence="5" type="ORF">GR170_03995</name>
</gene>
<dbReference type="SUPFAM" id="SSF53822">
    <property type="entry name" value="Periplasmic binding protein-like I"/>
    <property type="match status" value="1"/>
</dbReference>
<dbReference type="GO" id="GO:0003700">
    <property type="term" value="F:DNA-binding transcription factor activity"/>
    <property type="evidence" value="ECO:0007669"/>
    <property type="project" value="TreeGrafter"/>
</dbReference>
<dbReference type="Pfam" id="PF00356">
    <property type="entry name" value="LacI"/>
    <property type="match status" value="1"/>
</dbReference>
<dbReference type="PANTHER" id="PTHR30146">
    <property type="entry name" value="LACI-RELATED TRANSCRIPTIONAL REPRESSOR"/>
    <property type="match status" value="1"/>
</dbReference>
<dbReference type="InterPro" id="IPR028082">
    <property type="entry name" value="Peripla_BP_I"/>
</dbReference>
<evidence type="ECO:0000313" key="5">
    <source>
        <dbReference type="EMBL" id="MXN16984.1"/>
    </source>
</evidence>
<dbReference type="InterPro" id="IPR010982">
    <property type="entry name" value="Lambda_DNA-bd_dom_sf"/>
</dbReference>
<dbReference type="Pfam" id="PF13407">
    <property type="entry name" value="Peripla_BP_4"/>
    <property type="match status" value="1"/>
</dbReference>
<dbReference type="InterPro" id="IPR025997">
    <property type="entry name" value="SBP_2_dom"/>
</dbReference>
<dbReference type="InterPro" id="IPR000843">
    <property type="entry name" value="HTH_LacI"/>
</dbReference>
<dbReference type="Gene3D" id="3.40.50.2300">
    <property type="match status" value="2"/>
</dbReference>